<dbReference type="GO" id="GO:0004520">
    <property type="term" value="F:DNA endonuclease activity"/>
    <property type="evidence" value="ECO:0007669"/>
    <property type="project" value="TreeGrafter"/>
</dbReference>
<dbReference type="Pfam" id="PF02037">
    <property type="entry name" value="SAP"/>
    <property type="match status" value="1"/>
</dbReference>
<protein>
    <submittedName>
        <fullName evidence="3">Mitochondrial resolvase Ydc2</fullName>
    </submittedName>
</protein>
<name>A0AAN6UY40_9PEZI</name>
<dbReference type="EMBL" id="MU853616">
    <property type="protein sequence ID" value="KAK4141149.1"/>
    <property type="molecule type" value="Genomic_DNA"/>
</dbReference>
<dbReference type="AlphaFoldDB" id="A0AAN6UY40"/>
<accession>A0AAN6UY40</accession>
<dbReference type="Gene3D" id="3.30.420.10">
    <property type="entry name" value="Ribonuclease H-like superfamily/Ribonuclease H"/>
    <property type="match status" value="1"/>
</dbReference>
<keyword evidence="4" id="KW-1185">Reference proteome</keyword>
<feature type="region of interest" description="Disordered" evidence="1">
    <location>
        <begin position="70"/>
        <end position="89"/>
    </location>
</feature>
<dbReference type="InterPro" id="IPR012337">
    <property type="entry name" value="RNaseH-like_sf"/>
</dbReference>
<evidence type="ECO:0000313" key="4">
    <source>
        <dbReference type="Proteomes" id="UP001302676"/>
    </source>
</evidence>
<feature type="compositionally biased region" description="Low complexity" evidence="1">
    <location>
        <begin position="160"/>
        <end position="171"/>
    </location>
</feature>
<dbReference type="InterPro" id="IPR039197">
    <property type="entry name" value="Mrs1/Cce1"/>
</dbReference>
<dbReference type="GO" id="GO:0000403">
    <property type="term" value="F:Y-form DNA binding"/>
    <property type="evidence" value="ECO:0007669"/>
    <property type="project" value="TreeGrafter"/>
</dbReference>
<dbReference type="GO" id="GO:0000402">
    <property type="term" value="F:crossed form four-way junction DNA binding"/>
    <property type="evidence" value="ECO:0007669"/>
    <property type="project" value="TreeGrafter"/>
</dbReference>
<proteinExistence type="predicted"/>
<dbReference type="GeneID" id="87814655"/>
<dbReference type="RefSeq" id="XP_062634520.1">
    <property type="nucleotide sequence ID" value="XM_062778042.1"/>
</dbReference>
<dbReference type="PROSITE" id="PS50800">
    <property type="entry name" value="SAP"/>
    <property type="match status" value="1"/>
</dbReference>
<evidence type="ECO:0000313" key="3">
    <source>
        <dbReference type="EMBL" id="KAK4141149.1"/>
    </source>
</evidence>
<dbReference type="Pfam" id="PF09159">
    <property type="entry name" value="Ydc2-catalyt"/>
    <property type="match status" value="1"/>
</dbReference>
<dbReference type="PANTHER" id="PTHR28072:SF1">
    <property type="entry name" value="CRUCIFORM CUTTING ENDONUCLEASE 1, MITOCHONDRIAL-RELATED"/>
    <property type="match status" value="1"/>
</dbReference>
<reference evidence="3" key="2">
    <citation type="submission" date="2023-05" db="EMBL/GenBank/DDBJ databases">
        <authorList>
            <consortium name="Lawrence Berkeley National Laboratory"/>
            <person name="Steindorff A."/>
            <person name="Hensen N."/>
            <person name="Bonometti L."/>
            <person name="Westerberg I."/>
            <person name="Brannstrom I.O."/>
            <person name="Guillou S."/>
            <person name="Cros-Aarteil S."/>
            <person name="Calhoun S."/>
            <person name="Haridas S."/>
            <person name="Kuo A."/>
            <person name="Mondo S."/>
            <person name="Pangilinan J."/>
            <person name="Riley R."/>
            <person name="Labutti K."/>
            <person name="Andreopoulos B."/>
            <person name="Lipzen A."/>
            <person name="Chen C."/>
            <person name="Yanf M."/>
            <person name="Daum C."/>
            <person name="Ng V."/>
            <person name="Clum A."/>
            <person name="Ohm R."/>
            <person name="Martin F."/>
            <person name="Silar P."/>
            <person name="Natvig D."/>
            <person name="Lalanne C."/>
            <person name="Gautier V."/>
            <person name="Ament-Velasquez S.L."/>
            <person name="Kruys A."/>
            <person name="Hutchinson M.I."/>
            <person name="Powell A.J."/>
            <person name="Barry K."/>
            <person name="Miller A.N."/>
            <person name="Grigoriev I.V."/>
            <person name="Debuchy R."/>
            <person name="Gladieux P."/>
            <person name="Thoren M.H."/>
            <person name="Johannesson H."/>
        </authorList>
    </citation>
    <scope>NUCLEOTIDE SEQUENCE</scope>
    <source>
        <strain evidence="3">CBS 141.50</strain>
    </source>
</reference>
<dbReference type="Proteomes" id="UP001302676">
    <property type="component" value="Unassembled WGS sequence"/>
</dbReference>
<dbReference type="GO" id="GO:0070336">
    <property type="term" value="F:flap-structured DNA binding"/>
    <property type="evidence" value="ECO:0007669"/>
    <property type="project" value="TreeGrafter"/>
</dbReference>
<comment type="caution">
    <text evidence="3">The sequence shown here is derived from an EMBL/GenBank/DDBJ whole genome shotgun (WGS) entry which is preliminary data.</text>
</comment>
<sequence>MTLLPLLKENSRTLKSLCASCGLPKTGAKTVLVSRLREAAQQFQPTPPSARILSIDLGLKNFAFSLLTPAPLPKTTKSKTKQKPLPSLSFADPAKPSALLTSPVHLHAWHRLDLTLPLDAAQSSSPLPPTPPARNRKSKKAEAEPEEDSTPTKSKRKPEPSTSTSTAFTPTTLASTTATLVQTVLLPLRPTHILIERQRFRTGGASAVLEWTVRVNQLEAMLHAAFAMANFHAHATEIEIDMAEGGKGKRNGVDGGGKVVVESVTPKVVAGYLFPSAGAKDEDGLVEGKKRKKKATSGAAAAYKLLKKEKVNMLSEFLATENDGGGAGLVKADGKQAKEVVGLFLEAVERKRVGKRRAKRKEGEEENYAVEDMVSKMDDLSDSVLQGMVWLQWQRNLEGLIQERPELLEPVEE</sequence>
<dbReference type="SUPFAM" id="SSF53098">
    <property type="entry name" value="Ribonuclease H-like"/>
    <property type="match status" value="1"/>
</dbReference>
<feature type="domain" description="SAP" evidence="2">
    <location>
        <begin position="6"/>
        <end position="40"/>
    </location>
</feature>
<organism evidence="3 4">
    <name type="scientific">Dichotomopilus funicola</name>
    <dbReference type="NCBI Taxonomy" id="1934379"/>
    <lineage>
        <taxon>Eukaryota</taxon>
        <taxon>Fungi</taxon>
        <taxon>Dikarya</taxon>
        <taxon>Ascomycota</taxon>
        <taxon>Pezizomycotina</taxon>
        <taxon>Sordariomycetes</taxon>
        <taxon>Sordariomycetidae</taxon>
        <taxon>Sordariales</taxon>
        <taxon>Chaetomiaceae</taxon>
        <taxon>Dichotomopilus</taxon>
    </lineage>
</organism>
<evidence type="ECO:0000259" key="2">
    <source>
        <dbReference type="PROSITE" id="PS50800"/>
    </source>
</evidence>
<dbReference type="InterPro" id="IPR015242">
    <property type="entry name" value="Ydc2_cat"/>
</dbReference>
<dbReference type="PANTHER" id="PTHR28072">
    <property type="entry name" value="CRUCIFORM CUTTING ENDONUCLEASE 1, MITOCHONDRIAL-RELATED"/>
    <property type="match status" value="1"/>
</dbReference>
<gene>
    <name evidence="3" type="ORF">C8A04DRAFT_14314</name>
</gene>
<dbReference type="InterPro" id="IPR003034">
    <property type="entry name" value="SAP_dom"/>
</dbReference>
<reference evidence="3" key="1">
    <citation type="journal article" date="2023" name="Mol. Phylogenet. Evol.">
        <title>Genome-scale phylogeny and comparative genomics of the fungal order Sordariales.</title>
        <authorList>
            <person name="Hensen N."/>
            <person name="Bonometti L."/>
            <person name="Westerberg I."/>
            <person name="Brannstrom I.O."/>
            <person name="Guillou S."/>
            <person name="Cros-Aarteil S."/>
            <person name="Calhoun S."/>
            <person name="Haridas S."/>
            <person name="Kuo A."/>
            <person name="Mondo S."/>
            <person name="Pangilinan J."/>
            <person name="Riley R."/>
            <person name="LaButti K."/>
            <person name="Andreopoulos B."/>
            <person name="Lipzen A."/>
            <person name="Chen C."/>
            <person name="Yan M."/>
            <person name="Daum C."/>
            <person name="Ng V."/>
            <person name="Clum A."/>
            <person name="Steindorff A."/>
            <person name="Ohm R.A."/>
            <person name="Martin F."/>
            <person name="Silar P."/>
            <person name="Natvig D.O."/>
            <person name="Lalanne C."/>
            <person name="Gautier V."/>
            <person name="Ament-Velasquez S.L."/>
            <person name="Kruys A."/>
            <person name="Hutchinson M.I."/>
            <person name="Powell A.J."/>
            <person name="Barry K."/>
            <person name="Miller A.N."/>
            <person name="Grigoriev I.V."/>
            <person name="Debuchy R."/>
            <person name="Gladieux P."/>
            <person name="Hiltunen Thoren M."/>
            <person name="Johannesson H."/>
        </authorList>
    </citation>
    <scope>NUCLEOTIDE SEQUENCE</scope>
    <source>
        <strain evidence="3">CBS 141.50</strain>
    </source>
</reference>
<dbReference type="InterPro" id="IPR036397">
    <property type="entry name" value="RNaseH_sf"/>
</dbReference>
<feature type="region of interest" description="Disordered" evidence="1">
    <location>
        <begin position="120"/>
        <end position="171"/>
    </location>
</feature>
<evidence type="ECO:0000256" key="1">
    <source>
        <dbReference type="SAM" id="MobiDB-lite"/>
    </source>
</evidence>
<dbReference type="GO" id="GO:0005739">
    <property type="term" value="C:mitochondrion"/>
    <property type="evidence" value="ECO:0007669"/>
    <property type="project" value="TreeGrafter"/>
</dbReference>